<accession>A0A538SC13</accession>
<evidence type="ECO:0000313" key="5">
    <source>
        <dbReference type="Proteomes" id="UP000316292"/>
    </source>
</evidence>
<protein>
    <submittedName>
        <fullName evidence="3">Tetratricopeptide repeat protein</fullName>
    </submittedName>
</protein>
<evidence type="ECO:0000256" key="1">
    <source>
        <dbReference type="PROSITE-ProRule" id="PRU00339"/>
    </source>
</evidence>
<comment type="caution">
    <text evidence="3">The sequence shown here is derived from an EMBL/GenBank/DDBJ whole genome shotgun (WGS) entry which is preliminary data.</text>
</comment>
<dbReference type="SUPFAM" id="SSF48452">
    <property type="entry name" value="TPR-like"/>
    <property type="match status" value="1"/>
</dbReference>
<dbReference type="EMBL" id="VBOR01000063">
    <property type="protein sequence ID" value="TMQ48920.1"/>
    <property type="molecule type" value="Genomic_DNA"/>
</dbReference>
<dbReference type="SMART" id="SM00028">
    <property type="entry name" value="TPR"/>
    <property type="match status" value="2"/>
</dbReference>
<evidence type="ECO:0000313" key="3">
    <source>
        <dbReference type="EMBL" id="TMQ48920.1"/>
    </source>
</evidence>
<reference evidence="5 6" key="1">
    <citation type="journal article" date="2019" name="Nat. Microbiol.">
        <title>Mediterranean grassland soil C-N compound turnover is dependent on rainfall and depth, and is mediated by genomically divergent microorganisms.</title>
        <authorList>
            <person name="Diamond S."/>
            <person name="Andeer P.F."/>
            <person name="Li Z."/>
            <person name="Crits-Christoph A."/>
            <person name="Burstein D."/>
            <person name="Anantharaman K."/>
            <person name="Lane K.R."/>
            <person name="Thomas B.C."/>
            <person name="Pan C."/>
            <person name="Northen T.R."/>
            <person name="Banfield J.F."/>
        </authorList>
    </citation>
    <scope>NUCLEOTIDE SEQUENCE [LARGE SCALE GENOMIC DNA]</scope>
    <source>
        <strain evidence="3">WS_1</strain>
        <strain evidence="4">WS_5</strain>
    </source>
</reference>
<evidence type="ECO:0000313" key="6">
    <source>
        <dbReference type="Proteomes" id="UP000320913"/>
    </source>
</evidence>
<evidence type="ECO:0000313" key="4">
    <source>
        <dbReference type="EMBL" id="TMQ61062.1"/>
    </source>
</evidence>
<keyword evidence="1" id="KW-0802">TPR repeat</keyword>
<dbReference type="Proteomes" id="UP000316292">
    <property type="component" value="Unassembled WGS sequence"/>
</dbReference>
<dbReference type="PROSITE" id="PS50005">
    <property type="entry name" value="TPR"/>
    <property type="match status" value="1"/>
</dbReference>
<organism evidence="3 5">
    <name type="scientific">Eiseniibacteriota bacterium</name>
    <dbReference type="NCBI Taxonomy" id="2212470"/>
    <lineage>
        <taxon>Bacteria</taxon>
        <taxon>Candidatus Eiseniibacteriota</taxon>
    </lineage>
</organism>
<evidence type="ECO:0000256" key="2">
    <source>
        <dbReference type="SAM" id="MobiDB-lite"/>
    </source>
</evidence>
<dbReference type="EMBL" id="VBOV01000053">
    <property type="protein sequence ID" value="TMQ61062.1"/>
    <property type="molecule type" value="Genomic_DNA"/>
</dbReference>
<name>A0A538SC13_UNCEI</name>
<dbReference type="Gene3D" id="1.25.40.10">
    <property type="entry name" value="Tetratricopeptide repeat domain"/>
    <property type="match status" value="1"/>
</dbReference>
<feature type="compositionally biased region" description="Basic and acidic residues" evidence="2">
    <location>
        <begin position="184"/>
        <end position="210"/>
    </location>
</feature>
<dbReference type="InterPro" id="IPR011990">
    <property type="entry name" value="TPR-like_helical_dom_sf"/>
</dbReference>
<gene>
    <name evidence="3" type="ORF">E6K71_06195</name>
    <name evidence="4" type="ORF">E6K75_02125</name>
</gene>
<sequence>MMRPVALLLLALTANGAVYEWGGPARKGVRELEAKKYDEALRDLRAGRAELPQAAGIPYDEGLAHFGRGSPDSAVARFQEAMKLRGDPARAAAAYNLGNLAMRGKDYRRAAGYYKDALRIAPGDLDAKRNLEEALRRMREPRSQERQQPKSGGSGPSTPEGSQSPLPKGKGEQQPPRGSPGEFTKQEAERWLQALEAERRARRQESKSKSDQGGGNRDW</sequence>
<feature type="compositionally biased region" description="Basic and acidic residues" evidence="2">
    <location>
        <begin position="137"/>
        <end position="148"/>
    </location>
</feature>
<dbReference type="Pfam" id="PF13432">
    <property type="entry name" value="TPR_16"/>
    <property type="match status" value="1"/>
</dbReference>
<dbReference type="InterPro" id="IPR019734">
    <property type="entry name" value="TPR_rpt"/>
</dbReference>
<feature type="compositionally biased region" description="Low complexity" evidence="2">
    <location>
        <begin position="156"/>
        <end position="165"/>
    </location>
</feature>
<feature type="repeat" description="TPR" evidence="1">
    <location>
        <begin position="91"/>
        <end position="124"/>
    </location>
</feature>
<dbReference type="AlphaFoldDB" id="A0A538SC13"/>
<feature type="region of interest" description="Disordered" evidence="2">
    <location>
        <begin position="137"/>
        <end position="219"/>
    </location>
</feature>
<proteinExistence type="predicted"/>
<dbReference type="Proteomes" id="UP000320913">
    <property type="component" value="Unassembled WGS sequence"/>
</dbReference>